<dbReference type="EMBL" id="JAANNP010000001">
    <property type="protein sequence ID" value="NHC13012.1"/>
    <property type="molecule type" value="Genomic_DNA"/>
</dbReference>
<keyword evidence="2" id="KW-1133">Transmembrane helix</keyword>
<organism evidence="3 4">
    <name type="scientific">Motilibacter deserti</name>
    <dbReference type="NCBI Taxonomy" id="2714956"/>
    <lineage>
        <taxon>Bacteria</taxon>
        <taxon>Bacillati</taxon>
        <taxon>Actinomycetota</taxon>
        <taxon>Actinomycetes</taxon>
        <taxon>Motilibacterales</taxon>
        <taxon>Motilibacteraceae</taxon>
        <taxon>Motilibacter</taxon>
    </lineage>
</organism>
<proteinExistence type="predicted"/>
<feature type="transmembrane region" description="Helical" evidence="2">
    <location>
        <begin position="46"/>
        <end position="68"/>
    </location>
</feature>
<keyword evidence="4" id="KW-1185">Reference proteome</keyword>
<protein>
    <recommendedName>
        <fullName evidence="5">Integral membrane protein</fullName>
    </recommendedName>
</protein>
<dbReference type="Proteomes" id="UP000800981">
    <property type="component" value="Unassembled WGS sequence"/>
</dbReference>
<evidence type="ECO:0000313" key="4">
    <source>
        <dbReference type="Proteomes" id="UP000800981"/>
    </source>
</evidence>
<comment type="caution">
    <text evidence="3">The sequence shown here is derived from an EMBL/GenBank/DDBJ whole genome shotgun (WGS) entry which is preliminary data.</text>
</comment>
<feature type="compositionally biased region" description="Low complexity" evidence="1">
    <location>
        <begin position="24"/>
        <end position="38"/>
    </location>
</feature>
<feature type="transmembrane region" description="Helical" evidence="2">
    <location>
        <begin position="80"/>
        <end position="100"/>
    </location>
</feature>
<name>A0ABX0GQL6_9ACTN</name>
<evidence type="ECO:0000313" key="3">
    <source>
        <dbReference type="EMBL" id="NHC13012.1"/>
    </source>
</evidence>
<accession>A0ABX0GQL6</accession>
<feature type="region of interest" description="Disordered" evidence="1">
    <location>
        <begin position="1"/>
        <end position="39"/>
    </location>
</feature>
<dbReference type="RefSeq" id="WP_166278323.1">
    <property type="nucleotide sequence ID" value="NZ_JAANNP010000001.1"/>
</dbReference>
<evidence type="ECO:0000256" key="1">
    <source>
        <dbReference type="SAM" id="MobiDB-lite"/>
    </source>
</evidence>
<evidence type="ECO:0008006" key="5">
    <source>
        <dbReference type="Google" id="ProtNLM"/>
    </source>
</evidence>
<reference evidence="3 4" key="1">
    <citation type="submission" date="2020-03" db="EMBL/GenBank/DDBJ databases">
        <title>Two novel Motilibacter sp.</title>
        <authorList>
            <person name="Liu S."/>
        </authorList>
    </citation>
    <scope>NUCLEOTIDE SEQUENCE [LARGE SCALE GENOMIC DNA]</scope>
    <source>
        <strain evidence="3 4">E257</strain>
    </source>
</reference>
<keyword evidence="2" id="KW-0812">Transmembrane</keyword>
<keyword evidence="2" id="KW-0472">Membrane</keyword>
<gene>
    <name evidence="3" type="ORF">G9H71_04375</name>
</gene>
<evidence type="ECO:0000256" key="2">
    <source>
        <dbReference type="SAM" id="Phobius"/>
    </source>
</evidence>
<sequence>MKPRSKASKTVPSGDAVVPPPSPGGSSRPAGTGSSSTGLPRPTRGLLALAACVALEGLALVGVGAVVLVDAIADGAGNPLFWAFLIALFLLYGGVLLAAARAVLRRRRWARAPAVLSSLLALPVGWDAMGQDEAWLGVPVLVLGVLGLVLALAPGVGGLLTGERGVPQADPGGTPPS</sequence>
<feature type="transmembrane region" description="Helical" evidence="2">
    <location>
        <begin position="135"/>
        <end position="160"/>
    </location>
</feature>